<dbReference type="EMBL" id="LTAN01000009">
    <property type="protein sequence ID" value="OBR03303.1"/>
    <property type="molecule type" value="Genomic_DNA"/>
</dbReference>
<keyword evidence="1" id="KW-0732">Signal</keyword>
<dbReference type="OrthoDB" id="5217917at2759"/>
<feature type="signal peptide" evidence="1">
    <location>
        <begin position="1"/>
        <end position="19"/>
    </location>
</feature>
<keyword evidence="3" id="KW-1185">Reference proteome</keyword>
<proteinExistence type="predicted"/>
<name>A0A1B7XU76_COLHI</name>
<reference evidence="3" key="1">
    <citation type="journal article" date="2017" name="BMC Genomics">
        <title>Gapless genome assembly of Colletotrichum higginsianum reveals chromosome structure and association of transposable elements with secondary metabolite gene clusters.</title>
        <authorList>
            <person name="Dallery J.-F."/>
            <person name="Lapalu N."/>
            <person name="Zampounis A."/>
            <person name="Pigne S."/>
            <person name="Luyten I."/>
            <person name="Amselem J."/>
            <person name="Wittenberg A.H.J."/>
            <person name="Zhou S."/>
            <person name="de Queiroz M.V."/>
            <person name="Robin G.P."/>
            <person name="Auger A."/>
            <person name="Hainaut M."/>
            <person name="Henrissat B."/>
            <person name="Kim K.-T."/>
            <person name="Lee Y.-H."/>
            <person name="Lespinet O."/>
            <person name="Schwartz D.C."/>
            <person name="Thon M.R."/>
            <person name="O'Connell R.J."/>
        </authorList>
    </citation>
    <scope>NUCLEOTIDE SEQUENCE [LARGE SCALE GENOMIC DNA]</scope>
    <source>
        <strain evidence="3">IMI 349063</strain>
    </source>
</reference>
<evidence type="ECO:0000256" key="1">
    <source>
        <dbReference type="SAM" id="SignalP"/>
    </source>
</evidence>
<protein>
    <submittedName>
        <fullName evidence="2">Short-chain dehydrogenase</fullName>
    </submittedName>
</protein>
<comment type="caution">
    <text evidence="2">The sequence shown here is derived from an EMBL/GenBank/DDBJ whole genome shotgun (WGS) entry which is preliminary data.</text>
</comment>
<dbReference type="RefSeq" id="XP_018151821.1">
    <property type="nucleotide sequence ID" value="XM_018307404.1"/>
</dbReference>
<dbReference type="VEuPathDB" id="FungiDB:CH63R_12430"/>
<gene>
    <name evidence="2" type="ORF">CH63R_12430</name>
</gene>
<dbReference type="GeneID" id="28871511"/>
<sequence>MIPTHAIKLVPILASAAYGLQFTGPDTNTDLNLSAPITVSWEHNVAEADASWTVFDLSWHGDFVRSSSFSYMLQENITVSTGGQYEWDPAPIRELLVAGTGKLSSDKAFYFEAKLHSPDAPGRGSVVQSAKYAVEDGDLVESPGNAVSPSQGFILLSLVASIVLF</sequence>
<dbReference type="AlphaFoldDB" id="A0A1B7XU76"/>
<organism evidence="2 3">
    <name type="scientific">Colletotrichum higginsianum (strain IMI 349063)</name>
    <name type="common">Crucifer anthracnose fungus</name>
    <dbReference type="NCBI Taxonomy" id="759273"/>
    <lineage>
        <taxon>Eukaryota</taxon>
        <taxon>Fungi</taxon>
        <taxon>Dikarya</taxon>
        <taxon>Ascomycota</taxon>
        <taxon>Pezizomycotina</taxon>
        <taxon>Sordariomycetes</taxon>
        <taxon>Hypocreomycetidae</taxon>
        <taxon>Glomerellales</taxon>
        <taxon>Glomerellaceae</taxon>
        <taxon>Colletotrichum</taxon>
        <taxon>Colletotrichum destructivum species complex</taxon>
    </lineage>
</organism>
<evidence type="ECO:0000313" key="3">
    <source>
        <dbReference type="Proteomes" id="UP000092177"/>
    </source>
</evidence>
<dbReference type="KEGG" id="chig:CH63R_12430"/>
<accession>A0A1B7XU76</accession>
<feature type="chain" id="PRO_5008601086" evidence="1">
    <location>
        <begin position="20"/>
        <end position="165"/>
    </location>
</feature>
<dbReference type="Proteomes" id="UP000092177">
    <property type="component" value="Chromosome 9"/>
</dbReference>
<evidence type="ECO:0000313" key="2">
    <source>
        <dbReference type="EMBL" id="OBR03303.1"/>
    </source>
</evidence>